<dbReference type="GO" id="GO:0005634">
    <property type="term" value="C:nucleus"/>
    <property type="evidence" value="ECO:0007669"/>
    <property type="project" value="TreeGrafter"/>
</dbReference>
<gene>
    <name evidence="12" type="ORF">D9C73_021762</name>
</gene>
<dbReference type="STRING" id="240159.A0A4U5VHI6"/>
<proteinExistence type="inferred from homology"/>
<feature type="coiled-coil region" evidence="9">
    <location>
        <begin position="35"/>
        <end position="90"/>
    </location>
</feature>
<organism evidence="12 13">
    <name type="scientific">Collichthys lucidus</name>
    <name type="common">Big head croaker</name>
    <name type="synonym">Sciaena lucida</name>
    <dbReference type="NCBI Taxonomy" id="240159"/>
    <lineage>
        <taxon>Eukaryota</taxon>
        <taxon>Metazoa</taxon>
        <taxon>Chordata</taxon>
        <taxon>Craniata</taxon>
        <taxon>Vertebrata</taxon>
        <taxon>Euteleostomi</taxon>
        <taxon>Actinopterygii</taxon>
        <taxon>Neopterygii</taxon>
        <taxon>Teleostei</taxon>
        <taxon>Neoteleostei</taxon>
        <taxon>Acanthomorphata</taxon>
        <taxon>Eupercaria</taxon>
        <taxon>Sciaenidae</taxon>
        <taxon>Collichthys</taxon>
    </lineage>
</organism>
<evidence type="ECO:0000256" key="4">
    <source>
        <dbReference type="ARBA" id="ARBA00022729"/>
    </source>
</evidence>
<comment type="similarity">
    <text evidence="2 8">Belongs to the clusterin family.</text>
</comment>
<evidence type="ECO:0000256" key="9">
    <source>
        <dbReference type="SAM" id="Coils"/>
    </source>
</evidence>
<comment type="subcellular location">
    <subcellularLocation>
        <location evidence="1">Secreted</location>
    </subcellularLocation>
</comment>
<accession>A0A4U5VHI6</accession>
<dbReference type="Pfam" id="PF01093">
    <property type="entry name" value="Clusterin"/>
    <property type="match status" value="2"/>
</dbReference>
<evidence type="ECO:0000256" key="1">
    <source>
        <dbReference type="ARBA" id="ARBA00004613"/>
    </source>
</evidence>
<reference evidence="12 13" key="1">
    <citation type="submission" date="2019-01" db="EMBL/GenBank/DDBJ databases">
        <title>Genome Assembly of Collichthys lucidus.</title>
        <authorList>
            <person name="Cai M."/>
            <person name="Xiao S."/>
        </authorList>
    </citation>
    <scope>NUCLEOTIDE SEQUENCE [LARGE SCALE GENOMIC DNA]</scope>
    <source>
        <strain evidence="12">JT15FE1705JMU</strain>
        <tissue evidence="12">Muscle</tissue>
    </source>
</reference>
<evidence type="ECO:0000259" key="11">
    <source>
        <dbReference type="SMART" id="SM00035"/>
    </source>
</evidence>
<name>A0A4U5VHI6_COLLU</name>
<dbReference type="InterPro" id="IPR000753">
    <property type="entry name" value="Clusterin-like"/>
</dbReference>
<dbReference type="SMART" id="SM00030">
    <property type="entry name" value="CLb"/>
    <property type="match status" value="1"/>
</dbReference>
<evidence type="ECO:0000313" key="12">
    <source>
        <dbReference type="EMBL" id="TKS87638.1"/>
    </source>
</evidence>
<keyword evidence="5 9" id="KW-0175">Coiled coil</keyword>
<keyword evidence="4" id="KW-0732">Signal</keyword>
<dbReference type="Proteomes" id="UP000298787">
    <property type="component" value="Chromosome 19"/>
</dbReference>
<feature type="domain" description="Clusterin C-terminal" evidence="11">
    <location>
        <begin position="187"/>
        <end position="399"/>
    </location>
</feature>
<evidence type="ECO:0000256" key="2">
    <source>
        <dbReference type="ARBA" id="ARBA00010069"/>
    </source>
</evidence>
<sequence>MFYLRGALEFVGRTKLSAEGEQYVDEEIKRALLGVKRVKEMMEKKEEKHRHLMDALRHSSDKKEGAMQLVRETEQKLEEAEQQCRDLTRSSFEECRPCLEDTCKAFYTSKCRRGFAAFSFKVQEFFRKMASQLEATERVYDEKDAGHANLPENQIGEDETDLELLQADASFSRLLSNISLLHNQSVSLVKKMQQVFGPSFLAAFNTENLPSSLTAAQGGSSAGFFGMVGLDHIVDSLVHFGRNVLEEFSSAVVDVFEEVQEAEEYFQQSSRECPVVQQLHSEMEEMHMLLNASRQQYADRLQLVQRHTEDTQRWLSIMDDKYDWISQLSNSSVGPDNIFSVIAVNQQQQMKNIRPKADSSVAVTLLDSAPITVSVPADLKVDDPAFIQYVAQEALAFHKQQIRSIDPGSVVA</sequence>
<evidence type="ECO:0000256" key="8">
    <source>
        <dbReference type="RuleBase" id="RU000629"/>
    </source>
</evidence>
<evidence type="ECO:0000256" key="3">
    <source>
        <dbReference type="ARBA" id="ARBA00022525"/>
    </source>
</evidence>
<dbReference type="PANTHER" id="PTHR10970">
    <property type="entry name" value="CLUSTERIN"/>
    <property type="match status" value="1"/>
</dbReference>
<keyword evidence="6" id="KW-1015">Disulfide bond</keyword>
<dbReference type="AlphaFoldDB" id="A0A4U5VHI6"/>
<evidence type="ECO:0000259" key="10">
    <source>
        <dbReference type="SMART" id="SM00030"/>
    </source>
</evidence>
<keyword evidence="13" id="KW-1185">Reference proteome</keyword>
<evidence type="ECO:0000256" key="7">
    <source>
        <dbReference type="ARBA" id="ARBA00023180"/>
    </source>
</evidence>
<keyword evidence="3" id="KW-0964">Secreted</keyword>
<dbReference type="GO" id="GO:0051787">
    <property type="term" value="F:misfolded protein binding"/>
    <property type="evidence" value="ECO:0007669"/>
    <property type="project" value="TreeGrafter"/>
</dbReference>
<protein>
    <recommendedName>
        <fullName evidence="8">Clusterin</fullName>
    </recommendedName>
</protein>
<dbReference type="PANTHER" id="PTHR10970:SF2">
    <property type="entry name" value="CLUSTERIN-LIKE PROTEIN 1"/>
    <property type="match status" value="1"/>
</dbReference>
<dbReference type="GO" id="GO:0005615">
    <property type="term" value="C:extracellular space"/>
    <property type="evidence" value="ECO:0007669"/>
    <property type="project" value="TreeGrafter"/>
</dbReference>
<keyword evidence="7" id="KW-0325">Glycoprotein</keyword>
<dbReference type="InterPro" id="IPR016015">
    <property type="entry name" value="Clusterin_C"/>
</dbReference>
<evidence type="ECO:0000256" key="5">
    <source>
        <dbReference type="ARBA" id="ARBA00023054"/>
    </source>
</evidence>
<dbReference type="EMBL" id="CM014096">
    <property type="protein sequence ID" value="TKS87638.1"/>
    <property type="molecule type" value="Genomic_DNA"/>
</dbReference>
<evidence type="ECO:0000256" key="6">
    <source>
        <dbReference type="ARBA" id="ARBA00023157"/>
    </source>
</evidence>
<evidence type="ECO:0000313" key="13">
    <source>
        <dbReference type="Proteomes" id="UP000298787"/>
    </source>
</evidence>
<dbReference type="InterPro" id="IPR016014">
    <property type="entry name" value="Clusterin_N"/>
</dbReference>
<dbReference type="SMART" id="SM00035">
    <property type="entry name" value="CLa"/>
    <property type="match status" value="1"/>
</dbReference>
<feature type="domain" description="Clusterin N-terminal" evidence="10">
    <location>
        <begin position="5"/>
        <end position="216"/>
    </location>
</feature>